<keyword evidence="4" id="KW-1185">Reference proteome</keyword>
<keyword evidence="2" id="KW-1133">Transmembrane helix</keyword>
<evidence type="ECO:0000313" key="4">
    <source>
        <dbReference type="Proteomes" id="UP000603227"/>
    </source>
</evidence>
<feature type="region of interest" description="Disordered" evidence="1">
    <location>
        <begin position="1"/>
        <end position="95"/>
    </location>
</feature>
<protein>
    <submittedName>
        <fullName evidence="3">Uncharacterized protein</fullName>
    </submittedName>
</protein>
<evidence type="ECO:0000313" key="3">
    <source>
        <dbReference type="EMBL" id="GHE51890.1"/>
    </source>
</evidence>
<evidence type="ECO:0000256" key="1">
    <source>
        <dbReference type="SAM" id="MobiDB-lite"/>
    </source>
</evidence>
<keyword evidence="2" id="KW-0812">Transmembrane</keyword>
<comment type="caution">
    <text evidence="3">The sequence shown here is derived from an EMBL/GenBank/DDBJ whole genome shotgun (WGS) entry which is preliminary data.</text>
</comment>
<evidence type="ECO:0000256" key="2">
    <source>
        <dbReference type="SAM" id="Phobius"/>
    </source>
</evidence>
<feature type="transmembrane region" description="Helical" evidence="2">
    <location>
        <begin position="97"/>
        <end position="119"/>
    </location>
</feature>
<reference evidence="3" key="1">
    <citation type="journal article" date="2014" name="Int. J. Syst. Evol. Microbiol.">
        <title>Complete genome sequence of Corynebacterium casei LMG S-19264T (=DSM 44701T), isolated from a smear-ripened cheese.</title>
        <authorList>
            <consortium name="US DOE Joint Genome Institute (JGI-PGF)"/>
            <person name="Walter F."/>
            <person name="Albersmeier A."/>
            <person name="Kalinowski J."/>
            <person name="Ruckert C."/>
        </authorList>
    </citation>
    <scope>NUCLEOTIDE SEQUENCE</scope>
    <source>
        <strain evidence="3">CGMCC 4.7403</strain>
    </source>
</reference>
<accession>A0A918ZIJ9</accession>
<name>A0A918ZIJ9_9ACTN</name>
<feature type="region of interest" description="Disordered" evidence="1">
    <location>
        <begin position="126"/>
        <end position="180"/>
    </location>
</feature>
<reference evidence="3" key="2">
    <citation type="submission" date="2020-09" db="EMBL/GenBank/DDBJ databases">
        <authorList>
            <person name="Sun Q."/>
            <person name="Zhou Y."/>
        </authorList>
    </citation>
    <scope>NUCLEOTIDE SEQUENCE</scope>
    <source>
        <strain evidence="3">CGMCC 4.7403</strain>
    </source>
</reference>
<feature type="compositionally biased region" description="Low complexity" evidence="1">
    <location>
        <begin position="70"/>
        <end position="82"/>
    </location>
</feature>
<organism evidence="3 4">
    <name type="scientific">Streptomyces capitiformicae</name>
    <dbReference type="NCBI Taxonomy" id="2014920"/>
    <lineage>
        <taxon>Bacteria</taxon>
        <taxon>Bacillati</taxon>
        <taxon>Actinomycetota</taxon>
        <taxon>Actinomycetes</taxon>
        <taxon>Kitasatosporales</taxon>
        <taxon>Streptomycetaceae</taxon>
        <taxon>Streptomyces</taxon>
    </lineage>
</organism>
<feature type="compositionally biased region" description="Gly residues" evidence="1">
    <location>
        <begin position="51"/>
        <end position="63"/>
    </location>
</feature>
<dbReference type="RefSeq" id="WP_189786811.1">
    <property type="nucleotide sequence ID" value="NZ_BNAT01000037.1"/>
</dbReference>
<dbReference type="EMBL" id="BNAT01000037">
    <property type="protein sequence ID" value="GHE51890.1"/>
    <property type="molecule type" value="Genomic_DNA"/>
</dbReference>
<gene>
    <name evidence="3" type="ORF">GCM10017771_74070</name>
</gene>
<dbReference type="AlphaFoldDB" id="A0A918ZIJ9"/>
<proteinExistence type="predicted"/>
<sequence length="277" mass="28184">MTQPPGQPPYDGYGSQPPQQPPYPGPYTPPPAAPGGQPPNPYATGPQQPYAGGGQPPYGGAPGAPGMPGMPGAPNYGPQYGGYPPPPPPSGSNGGKIALIVVAAVAAIAVLGGGIFLLTGDGDEGGTAKPRQSVSAQATESESPTEEATDAYSPTPDESDPAGDSTGTPPDKGVEGQWQDDQARTLTIGEEQSTGELKGQHALSYIDMVGGKGLLNGVGAYRDDNNFRMALKPFASKDVSDEDIIFGTVRRDGDEVTITWEDGGDTVTLAYVGEASS</sequence>
<feature type="compositionally biased region" description="Pro residues" evidence="1">
    <location>
        <begin position="18"/>
        <end position="41"/>
    </location>
</feature>
<keyword evidence="2" id="KW-0472">Membrane</keyword>
<dbReference type="Proteomes" id="UP000603227">
    <property type="component" value="Unassembled WGS sequence"/>
</dbReference>